<reference evidence="3" key="2">
    <citation type="submission" date="2023-07" db="EMBL/GenBank/DDBJ databases">
        <title>Myceligenerans salitolerans sp. nov., a halotolerant actinomycete isolated from a salt lake in Xinjiang, China.</title>
        <authorList>
            <person name="Guan T."/>
        </authorList>
    </citation>
    <scope>NUCLEOTIDE SEQUENCE [LARGE SCALE GENOMIC DNA]</scope>
    <source>
        <strain evidence="3">XHU 5031</strain>
    </source>
</reference>
<dbReference type="RefSeq" id="WP_207275825.1">
    <property type="nucleotide sequence ID" value="NZ_JAFMPK010000045.1"/>
</dbReference>
<dbReference type="EMBL" id="JAFMPK010000045">
    <property type="protein sequence ID" value="MBO0609877.1"/>
    <property type="molecule type" value="Genomic_DNA"/>
</dbReference>
<protein>
    <submittedName>
        <fullName evidence="2">Transposase</fullName>
    </submittedName>
</protein>
<gene>
    <name evidence="2" type="ORF">J0911_12655</name>
</gene>
<evidence type="ECO:0000313" key="2">
    <source>
        <dbReference type="EMBL" id="MBO0609877.1"/>
    </source>
</evidence>
<sequence length="75" mass="8642">MESTICLYKAACIDTTVFHLGAWKTLEDVEYATAEWVDWYNQRRVHTALNYATPAAIEADYYRQAPAREPVITNN</sequence>
<name>A0ABS3IA45_9MICO</name>
<organism evidence="2 3">
    <name type="scientific">Myceligenerans salitolerans</name>
    <dbReference type="NCBI Taxonomy" id="1230528"/>
    <lineage>
        <taxon>Bacteria</taxon>
        <taxon>Bacillati</taxon>
        <taxon>Actinomycetota</taxon>
        <taxon>Actinomycetes</taxon>
        <taxon>Micrococcales</taxon>
        <taxon>Promicromonosporaceae</taxon>
        <taxon>Myceligenerans</taxon>
    </lineage>
</organism>
<dbReference type="Proteomes" id="UP000664617">
    <property type="component" value="Unassembled WGS sequence"/>
</dbReference>
<dbReference type="InterPro" id="IPR001584">
    <property type="entry name" value="Integrase_cat-core"/>
</dbReference>
<evidence type="ECO:0000259" key="1">
    <source>
        <dbReference type="Pfam" id="PF13683"/>
    </source>
</evidence>
<comment type="caution">
    <text evidence="2">The sequence shown here is derived from an EMBL/GenBank/DDBJ whole genome shotgun (WGS) entry which is preliminary data.</text>
</comment>
<evidence type="ECO:0000313" key="3">
    <source>
        <dbReference type="Proteomes" id="UP000664617"/>
    </source>
</evidence>
<accession>A0ABS3IA45</accession>
<dbReference type="Pfam" id="PF13683">
    <property type="entry name" value="rve_3"/>
    <property type="match status" value="1"/>
</dbReference>
<proteinExistence type="predicted"/>
<feature type="domain" description="Integrase catalytic" evidence="1">
    <location>
        <begin position="1"/>
        <end position="54"/>
    </location>
</feature>
<keyword evidence="3" id="KW-1185">Reference proteome</keyword>
<dbReference type="SUPFAM" id="SSF53098">
    <property type="entry name" value="Ribonuclease H-like"/>
    <property type="match status" value="1"/>
</dbReference>
<reference evidence="2 3" key="1">
    <citation type="submission" date="2021-03" db="EMBL/GenBank/DDBJ databases">
        <authorList>
            <person name="Xin L."/>
        </authorList>
    </citation>
    <scope>NUCLEOTIDE SEQUENCE [LARGE SCALE GENOMIC DNA]</scope>
    <source>
        <strain evidence="2 3">XHU 5031</strain>
    </source>
</reference>
<dbReference type="InterPro" id="IPR012337">
    <property type="entry name" value="RNaseH-like_sf"/>
</dbReference>